<dbReference type="EMBL" id="CP063189">
    <property type="protein sequence ID" value="WCZ32415.1"/>
    <property type="molecule type" value="Genomic_DNA"/>
</dbReference>
<accession>A0ABY7U8L3</accession>
<dbReference type="PANTHER" id="PTHR10948:SF23">
    <property type="entry name" value="TRANSPOSASE INSI FOR INSERTION SEQUENCE ELEMENT IS30A-RELATED"/>
    <property type="match status" value="1"/>
</dbReference>
<evidence type="ECO:0000313" key="4">
    <source>
        <dbReference type="EMBL" id="WCZ32415.1"/>
    </source>
</evidence>
<evidence type="ECO:0000313" key="5">
    <source>
        <dbReference type="Proteomes" id="UP001220064"/>
    </source>
</evidence>
<dbReference type="InterPro" id="IPR001598">
    <property type="entry name" value="Transposase_IS30_CS"/>
</dbReference>
<dbReference type="SUPFAM" id="SSF53098">
    <property type="entry name" value="Ribonuclease H-like"/>
    <property type="match status" value="1"/>
</dbReference>
<keyword evidence="5" id="KW-1185">Reference proteome</keyword>
<organism evidence="4 5">
    <name type="scientific">Corynebacterium massiliense DSM 45435</name>
    <dbReference type="NCBI Taxonomy" id="1121364"/>
    <lineage>
        <taxon>Bacteria</taxon>
        <taxon>Bacillati</taxon>
        <taxon>Actinomycetota</taxon>
        <taxon>Actinomycetes</taxon>
        <taxon>Mycobacteriales</taxon>
        <taxon>Corynebacteriaceae</taxon>
        <taxon>Corynebacterium</taxon>
    </lineage>
</organism>
<comment type="function">
    <text evidence="1">Required for the transposition of the insertion element.</text>
</comment>
<dbReference type="PROSITE" id="PS01043">
    <property type="entry name" value="TRANSPOSASE_IS30"/>
    <property type="match status" value="1"/>
</dbReference>
<dbReference type="InterPro" id="IPR012337">
    <property type="entry name" value="RNaseH-like_sf"/>
</dbReference>
<dbReference type="InterPro" id="IPR053392">
    <property type="entry name" value="Transposase_IS30-like"/>
</dbReference>
<dbReference type="PROSITE" id="PS50994">
    <property type="entry name" value="INTEGRASE"/>
    <property type="match status" value="1"/>
</dbReference>
<evidence type="ECO:0000259" key="3">
    <source>
        <dbReference type="PROSITE" id="PS50994"/>
    </source>
</evidence>
<proteinExistence type="inferred from homology"/>
<dbReference type="InterPro" id="IPR036397">
    <property type="entry name" value="RNaseH_sf"/>
</dbReference>
<dbReference type="InterPro" id="IPR001584">
    <property type="entry name" value="Integrase_cat-core"/>
</dbReference>
<sequence length="238" mass="27355">MDYPDDQTMRVSHETIYQSLFIQGKGHLKKDIQQALRRGRARRRSQVKRKRPRFGDEMLMISDRPAEVADRAVPGHWEGDLIIGKAGQSAIGTLVERSTRYVMLLHLPDKHDAVTVKDKLIETIEKLPQHLRASLTWDRGREMAHHKQFSVKTGCPVYFCDPASPWQRGSNENTNGLLRQYFPKGTDLSVHTETDLEFVACQLNRRPRKTLGFYTPAEKLAELLNSHPINDNECCNDH</sequence>
<reference evidence="4 5" key="1">
    <citation type="submission" date="2020-10" db="EMBL/GenBank/DDBJ databases">
        <title>Complete genome sequence of Corynebacterium massiliense DSM 45435, type strain of Corynebacterium massiliense.</title>
        <authorList>
            <person name="Busche T."/>
            <person name="Kalinowski J."/>
            <person name="Ruckert C."/>
        </authorList>
    </citation>
    <scope>NUCLEOTIDE SEQUENCE [LARGE SCALE GENOMIC DNA]</scope>
    <source>
        <strain evidence="4 5">DSM 45435</strain>
    </source>
</reference>
<gene>
    <name evidence="4" type="ORF">CMASS_04840</name>
</gene>
<dbReference type="Proteomes" id="UP001220064">
    <property type="component" value="Chromosome"/>
</dbReference>
<protein>
    <submittedName>
        <fullName evidence="4">Integrase core domain protein</fullName>
    </submittedName>
</protein>
<feature type="domain" description="Integrase catalytic" evidence="3">
    <location>
        <begin position="70"/>
        <end position="224"/>
    </location>
</feature>
<evidence type="ECO:0000256" key="2">
    <source>
        <dbReference type="ARBA" id="ARBA00006363"/>
    </source>
</evidence>
<dbReference type="Pfam" id="PF00665">
    <property type="entry name" value="rve"/>
    <property type="match status" value="1"/>
</dbReference>
<dbReference type="PANTHER" id="PTHR10948">
    <property type="entry name" value="TRANSPOSASE"/>
    <property type="match status" value="1"/>
</dbReference>
<dbReference type="Gene3D" id="3.30.420.10">
    <property type="entry name" value="Ribonuclease H-like superfamily/Ribonuclease H"/>
    <property type="match status" value="1"/>
</dbReference>
<evidence type="ECO:0000256" key="1">
    <source>
        <dbReference type="ARBA" id="ARBA00002190"/>
    </source>
</evidence>
<comment type="similarity">
    <text evidence="2">Belongs to the transposase IS30 family.</text>
</comment>
<dbReference type="InterPro" id="IPR051917">
    <property type="entry name" value="Transposase-Integrase"/>
</dbReference>
<dbReference type="NCBIfam" id="NF033563">
    <property type="entry name" value="transpos_IS30"/>
    <property type="match status" value="1"/>
</dbReference>
<name>A0ABY7U8L3_9CORY</name>